<dbReference type="EMBL" id="LN856931">
    <property type="protein sequence ID" value="CDP94671.1"/>
    <property type="molecule type" value="Genomic_DNA"/>
</dbReference>
<sequence length="51" mass="5901">MIRIQAAPSPHGGSLSWIYHNPFYWNMCKSLVVFIGGIFLVRTVSDEWDFL</sequence>
<feature type="transmembrane region" description="Helical" evidence="1">
    <location>
        <begin position="23"/>
        <end position="41"/>
    </location>
</feature>
<accession>A0A0J9XSD6</accession>
<evidence type="ECO:0000256" key="1">
    <source>
        <dbReference type="SAM" id="Phobius"/>
    </source>
</evidence>
<reference evidence="2 4" key="1">
    <citation type="journal article" date="2007" name="Science">
        <title>Draft genome of the filarial nematode parasite Brugia malayi.</title>
        <authorList>
            <person name="Ghedin E."/>
            <person name="Wang S."/>
            <person name="Spiro D."/>
            <person name="Caler E."/>
            <person name="Zhao Q."/>
            <person name="Crabtree J."/>
            <person name="Allen J.E."/>
            <person name="Delcher A.L."/>
            <person name="Guiliano D.B."/>
            <person name="Miranda-Saavedra D."/>
            <person name="Angiuoli S.V."/>
            <person name="Creasy T."/>
            <person name="Amedeo P."/>
            <person name="Haas B."/>
            <person name="El-Sayed N.M."/>
            <person name="Wortman J.R."/>
            <person name="Feldblyum T."/>
            <person name="Tallon L."/>
            <person name="Schatz M."/>
            <person name="Shumway M."/>
            <person name="Koo H."/>
            <person name="Salzberg S.L."/>
            <person name="Schobel S."/>
            <person name="Pertea M."/>
            <person name="Pop M."/>
            <person name="White O."/>
            <person name="Barton G.J."/>
            <person name="Carlow C.K."/>
            <person name="Crawford M.J."/>
            <person name="Daub J."/>
            <person name="Dimmic M.W."/>
            <person name="Estes C.F."/>
            <person name="Foster J.M."/>
            <person name="Ganatra M."/>
            <person name="Gregory W.F."/>
            <person name="Johnson N.M."/>
            <person name="Jin J."/>
            <person name="Komuniecki R."/>
            <person name="Korf I."/>
            <person name="Kumar S."/>
            <person name="Laney S."/>
            <person name="Li B.W."/>
            <person name="Li W."/>
            <person name="Lindblom T.H."/>
            <person name="Lustigman S."/>
            <person name="Ma D."/>
            <person name="Maina C.V."/>
            <person name="Martin D.M."/>
            <person name="McCarter J.P."/>
            <person name="McReynolds L."/>
            <person name="Mitreva M."/>
            <person name="Nutman T.B."/>
            <person name="Parkinson J."/>
            <person name="Peregrin-Alvarez J.M."/>
            <person name="Poole C."/>
            <person name="Ren Q."/>
            <person name="Saunders L."/>
            <person name="Sluder A.E."/>
            <person name="Smith K."/>
            <person name="Stanke M."/>
            <person name="Unnasch T.R."/>
            <person name="Ware J."/>
            <person name="Wei A.D."/>
            <person name="Weil G."/>
            <person name="Williams D.J."/>
            <person name="Zhang Y."/>
            <person name="Williams S.A."/>
            <person name="Fraser-Liggett C."/>
            <person name="Slatko B."/>
            <person name="Blaxter M.L."/>
            <person name="Scott A.L."/>
        </authorList>
    </citation>
    <scope>NUCLEOTIDE SEQUENCE</scope>
    <source>
        <strain evidence="2 4">FR3</strain>
    </source>
</reference>
<dbReference type="EMBL" id="CAAKNF010000196">
    <property type="protein sequence ID" value="VIO86852.1"/>
    <property type="molecule type" value="Genomic_DNA"/>
</dbReference>
<keyword evidence="1" id="KW-0472">Membrane</keyword>
<evidence type="ECO:0000313" key="6">
    <source>
        <dbReference type="WormBase" id="Bm14717a"/>
    </source>
</evidence>
<name>A0A0J9XSD6_BRUMA</name>
<dbReference type="WBParaSite" id="Bm14717b.1">
    <property type="protein sequence ID" value="Bm14717b.1"/>
    <property type="gene ID" value="WBGene00235052"/>
</dbReference>
<evidence type="ECO:0000313" key="5">
    <source>
        <dbReference type="WBParaSite" id="Bm14717b.1"/>
    </source>
</evidence>
<keyword evidence="1" id="KW-1133">Transmembrane helix</keyword>
<organism evidence="2">
    <name type="scientific">Brugia malayi</name>
    <name type="common">Filarial nematode worm</name>
    <dbReference type="NCBI Taxonomy" id="6279"/>
    <lineage>
        <taxon>Eukaryota</taxon>
        <taxon>Metazoa</taxon>
        <taxon>Ecdysozoa</taxon>
        <taxon>Nematoda</taxon>
        <taxon>Chromadorea</taxon>
        <taxon>Rhabditida</taxon>
        <taxon>Spirurina</taxon>
        <taxon>Spiruromorpha</taxon>
        <taxon>Filarioidea</taxon>
        <taxon>Onchocercidae</taxon>
        <taxon>Brugia</taxon>
    </lineage>
</organism>
<protein>
    <submittedName>
        <fullName evidence="2 5">Bm14717, isoform a</fullName>
    </submittedName>
</protein>
<dbReference type="OrthoDB" id="5859108at2759"/>
<accession>A0A4E9ES88</accession>
<evidence type="ECO:0000313" key="2">
    <source>
        <dbReference type="EMBL" id="CDP94671.1"/>
    </source>
</evidence>
<reference evidence="3" key="3">
    <citation type="submission" date="2019-04" db="EMBL/GenBank/DDBJ databases">
        <authorList>
            <person name="Howe K."/>
            <person name="Paulini M."/>
            <person name="Williams G."/>
        </authorList>
    </citation>
    <scope>NUCLEOTIDE SEQUENCE [LARGE SCALE GENOMIC DNA]</scope>
    <source>
        <strain evidence="3">FR3</strain>
    </source>
</reference>
<gene>
    <name evidence="5" type="primary">Bm1_38645</name>
    <name evidence="2 6" type="ORF">Bm14717</name>
    <name evidence="3" type="ORF">BM_BM14717</name>
    <name evidence="2" type="ORF">BM_Bm14717</name>
</gene>
<reference evidence="2" key="2">
    <citation type="submission" date="2012-12" db="EMBL/GenBank/DDBJ databases">
        <authorList>
            <person name="Gao Y.W."/>
            <person name="Fan S.T."/>
            <person name="Sun H.T."/>
            <person name="Wang Z."/>
            <person name="Gao X.L."/>
            <person name="Li Y.G."/>
            <person name="Wang T.C."/>
            <person name="Zhang K."/>
            <person name="Xu W.W."/>
            <person name="Yu Z.J."/>
            <person name="Xia X.Z."/>
        </authorList>
    </citation>
    <scope>NUCLEOTIDE SEQUENCE</scope>
    <source>
        <strain evidence="2">FR3</strain>
    </source>
</reference>
<dbReference type="Proteomes" id="UP000006672">
    <property type="component" value="Unassembled WGS sequence"/>
</dbReference>
<proteinExistence type="predicted"/>
<evidence type="ECO:0000313" key="3">
    <source>
        <dbReference type="EMBL" id="VIO86852.1"/>
    </source>
</evidence>
<keyword evidence="1" id="KW-0812">Transmembrane</keyword>
<keyword evidence="4" id="KW-1185">Reference proteome</keyword>
<reference evidence="5" key="4">
    <citation type="submission" date="2022-04" db="UniProtKB">
        <authorList>
            <consortium name="WormBaseParasite"/>
        </authorList>
    </citation>
    <scope>IDENTIFICATION</scope>
</reference>
<evidence type="ECO:0000313" key="4">
    <source>
        <dbReference type="Proteomes" id="UP000006672"/>
    </source>
</evidence>
<dbReference type="AlphaFoldDB" id="A0A0J9XSD6"/>
<dbReference type="WormBase" id="Bm14717a">
    <property type="protein sequence ID" value="BM49288"/>
    <property type="gene ID" value="WBGene00235052"/>
</dbReference>